<feature type="compositionally biased region" description="Polar residues" evidence="1">
    <location>
        <begin position="274"/>
        <end position="318"/>
    </location>
</feature>
<name>A0ABR3XLL8_9EURO</name>
<dbReference type="EMBL" id="JAVDPF010000015">
    <property type="protein sequence ID" value="KAL1876615.1"/>
    <property type="molecule type" value="Genomic_DNA"/>
</dbReference>
<dbReference type="Proteomes" id="UP001583193">
    <property type="component" value="Unassembled WGS sequence"/>
</dbReference>
<proteinExistence type="predicted"/>
<protein>
    <recommendedName>
        <fullName evidence="2">BAR domain-containing protein</fullName>
    </recommendedName>
</protein>
<reference evidence="3 4" key="1">
    <citation type="journal article" date="2024" name="IMA Fungus">
        <title>IMA Genome - F19 : A genome assembly and annotation guide to empower mycologists, including annotated draft genome sequences of Ceratocystis pirilliformis, Diaporthe australafricana, Fusarium ophioides, Paecilomyces lecythidis, and Sporothrix stenoceras.</title>
        <authorList>
            <person name="Aylward J."/>
            <person name="Wilson A.M."/>
            <person name="Visagie C.M."/>
            <person name="Spraker J."/>
            <person name="Barnes I."/>
            <person name="Buitendag C."/>
            <person name="Ceriani C."/>
            <person name="Del Mar Angel L."/>
            <person name="du Plessis D."/>
            <person name="Fuchs T."/>
            <person name="Gasser K."/>
            <person name="Kramer D."/>
            <person name="Li W."/>
            <person name="Munsamy K."/>
            <person name="Piso A."/>
            <person name="Price J.L."/>
            <person name="Sonnekus B."/>
            <person name="Thomas C."/>
            <person name="van der Nest A."/>
            <person name="van Dijk A."/>
            <person name="van Heerden A."/>
            <person name="van Vuuren N."/>
            <person name="Yilmaz N."/>
            <person name="Duong T.A."/>
            <person name="van der Merwe N.A."/>
            <person name="Wingfield M.J."/>
            <person name="Wingfield B.D."/>
        </authorList>
    </citation>
    <scope>NUCLEOTIDE SEQUENCE [LARGE SCALE GENOMIC DNA]</scope>
    <source>
        <strain evidence="3 4">CMW 18167</strain>
    </source>
</reference>
<dbReference type="InterPro" id="IPR027267">
    <property type="entry name" value="AH/BAR_dom_sf"/>
</dbReference>
<dbReference type="Pfam" id="PF03114">
    <property type="entry name" value="BAR"/>
    <property type="match status" value="1"/>
</dbReference>
<feature type="domain" description="BAR" evidence="2">
    <location>
        <begin position="15"/>
        <end position="237"/>
    </location>
</feature>
<feature type="region of interest" description="Disordered" evidence="1">
    <location>
        <begin position="350"/>
        <end position="432"/>
    </location>
</feature>
<gene>
    <name evidence="3" type="ORF">Plec18167_005022</name>
</gene>
<comment type="caution">
    <text evidence="3">The sequence shown here is derived from an EMBL/GenBank/DDBJ whole genome shotgun (WGS) entry which is preliminary data.</text>
</comment>
<feature type="region of interest" description="Disordered" evidence="1">
    <location>
        <begin position="228"/>
        <end position="321"/>
    </location>
</feature>
<organism evidence="3 4">
    <name type="scientific">Paecilomyces lecythidis</name>
    <dbReference type="NCBI Taxonomy" id="3004212"/>
    <lineage>
        <taxon>Eukaryota</taxon>
        <taxon>Fungi</taxon>
        <taxon>Dikarya</taxon>
        <taxon>Ascomycota</taxon>
        <taxon>Pezizomycotina</taxon>
        <taxon>Eurotiomycetes</taxon>
        <taxon>Eurotiomycetidae</taxon>
        <taxon>Eurotiales</taxon>
        <taxon>Thermoascaceae</taxon>
        <taxon>Paecilomyces</taxon>
    </lineage>
</organism>
<evidence type="ECO:0000313" key="4">
    <source>
        <dbReference type="Proteomes" id="UP001583193"/>
    </source>
</evidence>
<keyword evidence="4" id="KW-1185">Reference proteome</keyword>
<sequence>MIVNKKLDRFKQWAGEKMGGEAKTMVSDDFKALETEMAVRQEGLERMHKAMTAYIKAISKRSEGDDKERNLPIGFMGGSMVAHGGDFDMHSEFGQCLTVFGRTQERLARIQESYIAQATSTWLESLERSMAQMKEYHNARKKLDTRRLAYDASLAKMQKAKKEDFRVEEELRTQKIKYEEASDDVYRRMLDIKESEPESVMDLSAFMEAELEYHERCREALLQLRGDWPASQGRAPNPGGRRPGRPRANTALSYQERYEPVEEEPVAQRPSLRTMRTASSNNITQSPNDSYSSDYAYQRPVYSNTPSFEGPTQLQGDQSPARMSRVINDNSAIQSTRSSLRPVSKAYVDPYADSADETGSYSNTSPDRSYGELSTSPATSHGSVMSRNPSSTTLNGAGISKKGPPPPPPSRAKKPPPPPPPMKRNLVGAGAY</sequence>
<evidence type="ECO:0000259" key="2">
    <source>
        <dbReference type="PROSITE" id="PS51021"/>
    </source>
</evidence>
<dbReference type="SUPFAM" id="SSF103657">
    <property type="entry name" value="BAR/IMD domain-like"/>
    <property type="match status" value="1"/>
</dbReference>
<evidence type="ECO:0000256" key="1">
    <source>
        <dbReference type="SAM" id="MobiDB-lite"/>
    </source>
</evidence>
<dbReference type="PROSITE" id="PS51021">
    <property type="entry name" value="BAR"/>
    <property type="match status" value="1"/>
</dbReference>
<accession>A0ABR3XLL8</accession>
<feature type="compositionally biased region" description="Pro residues" evidence="1">
    <location>
        <begin position="403"/>
        <end position="422"/>
    </location>
</feature>
<feature type="compositionally biased region" description="Polar residues" evidence="1">
    <location>
        <begin position="357"/>
        <end position="395"/>
    </location>
</feature>
<dbReference type="Gene3D" id="1.20.1270.60">
    <property type="entry name" value="Arfaptin homology (AH) domain/BAR domain"/>
    <property type="match status" value="1"/>
</dbReference>
<dbReference type="InterPro" id="IPR004148">
    <property type="entry name" value="BAR_dom"/>
</dbReference>
<dbReference type="SMART" id="SM00721">
    <property type="entry name" value="BAR"/>
    <property type="match status" value="1"/>
</dbReference>
<evidence type="ECO:0000313" key="3">
    <source>
        <dbReference type="EMBL" id="KAL1876615.1"/>
    </source>
</evidence>